<reference evidence="1" key="1">
    <citation type="submission" date="2018-05" db="EMBL/GenBank/DDBJ databases">
        <authorList>
            <person name="Lanie J.A."/>
            <person name="Ng W.-L."/>
            <person name="Kazmierczak K.M."/>
            <person name="Andrzejewski T.M."/>
            <person name="Davidsen T.M."/>
            <person name="Wayne K.J."/>
            <person name="Tettelin H."/>
            <person name="Glass J.I."/>
            <person name="Rusch D."/>
            <person name="Podicherti R."/>
            <person name="Tsui H.-C.T."/>
            <person name="Winkler M.E."/>
        </authorList>
    </citation>
    <scope>NUCLEOTIDE SEQUENCE</scope>
</reference>
<dbReference type="SFLD" id="SFLDS00003">
    <property type="entry name" value="Haloacid_Dehalogenase"/>
    <property type="match status" value="1"/>
</dbReference>
<dbReference type="SFLD" id="SFLDG01129">
    <property type="entry name" value="C1.5:_HAD__Beta-PGM__Phosphata"/>
    <property type="match status" value="1"/>
</dbReference>
<dbReference type="InterPro" id="IPR023214">
    <property type="entry name" value="HAD_sf"/>
</dbReference>
<accession>A0A381SH53</accession>
<dbReference type="InterPro" id="IPR023198">
    <property type="entry name" value="PGP-like_dom2"/>
</dbReference>
<dbReference type="Gene3D" id="3.40.50.1000">
    <property type="entry name" value="HAD superfamily/HAD-like"/>
    <property type="match status" value="1"/>
</dbReference>
<evidence type="ECO:0000313" key="1">
    <source>
        <dbReference type="EMBL" id="SVA02618.1"/>
    </source>
</evidence>
<dbReference type="SUPFAM" id="SSF56784">
    <property type="entry name" value="HAD-like"/>
    <property type="match status" value="1"/>
</dbReference>
<gene>
    <name evidence="1" type="ORF">METZ01_LOCUS55472</name>
</gene>
<dbReference type="AlphaFoldDB" id="A0A381SH53"/>
<dbReference type="CDD" id="cd02603">
    <property type="entry name" value="HAD_sEH-N_like"/>
    <property type="match status" value="1"/>
</dbReference>
<proteinExistence type="predicted"/>
<name>A0A381SH53_9ZZZZ</name>
<dbReference type="NCBIfam" id="TIGR01509">
    <property type="entry name" value="HAD-SF-IA-v3"/>
    <property type="match status" value="1"/>
</dbReference>
<dbReference type="EMBL" id="UINC01003023">
    <property type="protein sequence ID" value="SVA02618.1"/>
    <property type="molecule type" value="Genomic_DNA"/>
</dbReference>
<sequence length="201" mass="22754">MIRTLFFDIGNVILNIYPEDVVSQLTRTIGVETAVMVSALSGEVHDDYEKGKLTDEQFFSSVMANISSEKKLTQTEFFDYWRSMLGDVTETFHYAQKLSKRIPVWLASNTNQHHINLGGVRTKMDGFAGAVYSFEVGARKPDERFFNAMLRAADANASESLFVDDLMENVAIAEKMGMTVIHYRSHGQFVKDFESLKLEIS</sequence>
<dbReference type="InterPro" id="IPR006439">
    <property type="entry name" value="HAD-SF_hydro_IA"/>
</dbReference>
<dbReference type="PANTHER" id="PTHR43611">
    <property type="entry name" value="ALPHA-D-GLUCOSE 1-PHOSPHATE PHOSPHATASE"/>
    <property type="match status" value="1"/>
</dbReference>
<dbReference type="Gene3D" id="1.10.150.240">
    <property type="entry name" value="Putative phosphatase, domain 2"/>
    <property type="match status" value="1"/>
</dbReference>
<dbReference type="InterPro" id="IPR036412">
    <property type="entry name" value="HAD-like_sf"/>
</dbReference>
<protein>
    <submittedName>
        <fullName evidence="1">Uncharacterized protein</fullName>
    </submittedName>
</protein>
<dbReference type="PANTHER" id="PTHR43611:SF3">
    <property type="entry name" value="FLAVIN MONONUCLEOTIDE HYDROLASE 1, CHLOROPLATIC"/>
    <property type="match status" value="1"/>
</dbReference>
<organism evidence="1">
    <name type="scientific">marine metagenome</name>
    <dbReference type="NCBI Taxonomy" id="408172"/>
    <lineage>
        <taxon>unclassified sequences</taxon>
        <taxon>metagenomes</taxon>
        <taxon>ecological metagenomes</taxon>
    </lineage>
</organism>
<dbReference type="Pfam" id="PF00702">
    <property type="entry name" value="Hydrolase"/>
    <property type="match status" value="1"/>
</dbReference>